<dbReference type="InterPro" id="IPR001356">
    <property type="entry name" value="HD"/>
</dbReference>
<dbReference type="GO" id="GO:0016579">
    <property type="term" value="P:protein deubiquitination"/>
    <property type="evidence" value="ECO:0007669"/>
    <property type="project" value="InterPro"/>
</dbReference>
<feature type="compositionally biased region" description="Basic residues" evidence="8">
    <location>
        <begin position="63"/>
        <end position="74"/>
    </location>
</feature>
<feature type="DNA-binding region" description="Homeobox" evidence="7">
    <location>
        <begin position="139"/>
        <end position="201"/>
    </location>
</feature>
<dbReference type="Pfam" id="PF13894">
    <property type="entry name" value="zf-C2H2_4"/>
    <property type="match status" value="1"/>
</dbReference>
<dbReference type="GO" id="GO:0004843">
    <property type="term" value="F:cysteine-type deubiquitinase activity"/>
    <property type="evidence" value="ECO:0007669"/>
    <property type="project" value="InterPro"/>
</dbReference>
<dbReference type="GO" id="GO:0008270">
    <property type="term" value="F:zinc ion binding"/>
    <property type="evidence" value="ECO:0007669"/>
    <property type="project" value="UniProtKB-KW"/>
</dbReference>
<feature type="domain" description="C2H2-type" evidence="10">
    <location>
        <begin position="1255"/>
        <end position="1283"/>
    </location>
</feature>
<evidence type="ECO:0000259" key="9">
    <source>
        <dbReference type="PROSITE" id="PS50071"/>
    </source>
</evidence>
<feature type="domain" description="Homeobox" evidence="9">
    <location>
        <begin position="137"/>
        <end position="200"/>
    </location>
</feature>
<sequence>MKDAQSRKRKTCGEQPLSKREKLATPEAPGAVSSQDAAGPDQVTPQGVPSYGQTATRNSQGKGKTRNQRRKVRIKNSSTDTLNLQNKTPSPGTTIADAAVDQVTICHFIHPNIVLIDILCMAQVVPGQSPPGNNDEAPQTQTRNRFSKEELKVLEELFRETHQEPDLSPVILEQICEINGFYINDVQNWLLNRQQKEKKGETELTKQPILFYRDTEGNVQCRNVNPDELTGNYKKTGYTPFADSREMTGLAVGYSSLNDYVKASKQNWRQIVANPDGACSYVEFCREFDQFPRHGAARSLGILGEDDQIAKWLKDYIRLRLLSMGRQMKHASINRFSKAHQSRIEEILLEFMDVFPPPTQMWMKLSHPAFQQYEGQDEQQLPDGPKRMHPGLDRDLITAFRSHELEIRLGLTTIDQPGSLWTWFSTTPPPQPPYPDTRPEPIGSAIDDEDFIKNFFIDDQDDFAQEDNIFSDEEEQNGGVTLHPHPIHIVGLMNTSSNCYSNSIYQMLYSSLIIRNTVLSIPIPEEEKYNKAILNLLQKLFGVLMYTTRPDADPGSLNDALHTRKTQREACIEETGSLSNRTVVPKPTSENEHLQHDAIEFLMQLIEEVSNDEPILKQFFQEKFYASTHSSIVCQSPNCSYTRLTQSSALCISVYPQRTLASMGIQDSNTITLENGLEQRTNPEFIVNAVCEQCGDNIMTTEEHFDDLPEILFIHVQRVGFDEVSHASIKDHTRIDYPDELDFSIFIESSEPNLYILHAALLHIGEESASGHYVVKIRNPDNGRWTCFNDTLVQLDHVSSGGRNTSPEVYMLMYVKKDAVVPEPQHVVLAELKTCVVEWNSKVFCPECKKPYSSIQAMQSHRRNVHKGSLQEESKRTCIICGSVHLNPSSLATHVRRKHPPTTETIQDPAKATCSECQNTYSSIHAMTIHMRNVHKGSLQEESKRTCIICGSVHLNPSSLAAHVRRKHPPTTQTIQDLAKATCPECQKTYSSIHAMKVHMRNVHKGSLQEESKRTCITCGSVHLNPCSLATHVRRKHPPTTETIQDPAKATCSECQNTYSSIHAMTIHMRNVHKGSLQEESKRTCIICGSVHLNPSSLAAHVRRKHPPTTQTIQDLAKATCPECQKTYSSIHAMKVHMRNVHKGSLQEESKRTCITCGSVHLNPCSLATHVRRKHPPTTETIQDPATCPECQKNYSSIKAMQAHRRNIHEGALQEESKRTCQICGSVHSNPSSLAKHARSKHPPTTQTIQDPAIPTCPECQKNYSSIKAMKTHMRNVHKGALQEESKRTCQICGSVHSNPYSLKIHLRKNHLPTTQTIQDPAKTTCLECQKTYSSIQAMTIHIRNIHKGALHEESKRTCQICGSIHRNPRSLSTHMHSKHRPKRRQ</sequence>
<evidence type="ECO:0000259" key="11">
    <source>
        <dbReference type="PROSITE" id="PS50235"/>
    </source>
</evidence>
<keyword evidence="5" id="KW-0862">Zinc</keyword>
<dbReference type="SUPFAM" id="SSF46689">
    <property type="entry name" value="Homeodomain-like"/>
    <property type="match status" value="1"/>
</dbReference>
<dbReference type="SMART" id="SM00355">
    <property type="entry name" value="ZnF_C2H2"/>
    <property type="match status" value="16"/>
</dbReference>
<dbReference type="InterPro" id="IPR028889">
    <property type="entry name" value="USP"/>
</dbReference>
<dbReference type="EMBL" id="LNIX01000021">
    <property type="protein sequence ID" value="OXA43677.1"/>
    <property type="molecule type" value="Genomic_DNA"/>
</dbReference>
<keyword evidence="3" id="KW-0677">Repeat</keyword>
<feature type="domain" description="C2H2-type" evidence="10">
    <location>
        <begin position="1119"/>
        <end position="1147"/>
    </location>
</feature>
<feature type="compositionally biased region" description="Basic residues" evidence="8">
    <location>
        <begin position="1376"/>
        <end position="1386"/>
    </location>
</feature>
<feature type="domain" description="C2H2-type" evidence="10">
    <location>
        <begin position="1186"/>
        <end position="1214"/>
    </location>
</feature>
<dbReference type="SMART" id="SM00389">
    <property type="entry name" value="HOX"/>
    <property type="match status" value="1"/>
</dbReference>
<feature type="domain" description="C2H2-type" evidence="10">
    <location>
        <begin position="843"/>
        <end position="871"/>
    </location>
</feature>
<dbReference type="Pfam" id="PF00096">
    <property type="entry name" value="zf-C2H2"/>
    <property type="match status" value="2"/>
</dbReference>
<feature type="domain" description="C2H2-type" evidence="10">
    <location>
        <begin position="912"/>
        <end position="940"/>
    </location>
</feature>
<evidence type="ECO:0000259" key="10">
    <source>
        <dbReference type="PROSITE" id="PS50157"/>
    </source>
</evidence>
<comment type="caution">
    <text evidence="12">The sequence shown here is derived from an EMBL/GenBank/DDBJ whole genome shotgun (WGS) entry which is preliminary data.</text>
</comment>
<evidence type="ECO:0000313" key="12">
    <source>
        <dbReference type="EMBL" id="OXA43677.1"/>
    </source>
</evidence>
<dbReference type="GO" id="GO:0005634">
    <property type="term" value="C:nucleus"/>
    <property type="evidence" value="ECO:0007669"/>
    <property type="project" value="UniProtKB-SubCell"/>
</dbReference>
<dbReference type="InterPro" id="IPR013087">
    <property type="entry name" value="Znf_C2H2_type"/>
</dbReference>
<feature type="domain" description="C2H2-type" evidence="10">
    <location>
        <begin position="1324"/>
        <end position="1352"/>
    </location>
</feature>
<organism evidence="12 13">
    <name type="scientific">Folsomia candida</name>
    <name type="common">Springtail</name>
    <dbReference type="NCBI Taxonomy" id="158441"/>
    <lineage>
        <taxon>Eukaryota</taxon>
        <taxon>Metazoa</taxon>
        <taxon>Ecdysozoa</taxon>
        <taxon>Arthropoda</taxon>
        <taxon>Hexapoda</taxon>
        <taxon>Collembola</taxon>
        <taxon>Entomobryomorpha</taxon>
        <taxon>Isotomoidea</taxon>
        <taxon>Isotomidae</taxon>
        <taxon>Proisotominae</taxon>
        <taxon>Folsomia</taxon>
    </lineage>
</organism>
<keyword evidence="7" id="KW-0238">DNA-binding</keyword>
<evidence type="ECO:0000256" key="8">
    <source>
        <dbReference type="SAM" id="MobiDB-lite"/>
    </source>
</evidence>
<proteinExistence type="predicted"/>
<dbReference type="InterPro" id="IPR009057">
    <property type="entry name" value="Homeodomain-like_sf"/>
</dbReference>
<evidence type="ECO:0000256" key="5">
    <source>
        <dbReference type="ARBA" id="ARBA00022833"/>
    </source>
</evidence>
<feature type="region of interest" description="Disordered" evidence="8">
    <location>
        <begin position="1367"/>
        <end position="1386"/>
    </location>
</feature>
<dbReference type="Gene3D" id="3.30.160.60">
    <property type="entry name" value="Classic Zinc Finger"/>
    <property type="match status" value="8"/>
</dbReference>
<feature type="compositionally biased region" description="Polar residues" evidence="8">
    <location>
        <begin position="75"/>
        <end position="93"/>
    </location>
</feature>
<evidence type="ECO:0000256" key="7">
    <source>
        <dbReference type="PROSITE-ProRule" id="PRU00108"/>
    </source>
</evidence>
<feature type="region of interest" description="Disordered" evidence="8">
    <location>
        <begin position="1"/>
        <end position="93"/>
    </location>
</feature>
<evidence type="ECO:0000256" key="2">
    <source>
        <dbReference type="ARBA" id="ARBA00022723"/>
    </source>
</evidence>
<dbReference type="GO" id="GO:0000977">
    <property type="term" value="F:RNA polymerase II transcription regulatory region sequence-specific DNA binding"/>
    <property type="evidence" value="ECO:0007669"/>
    <property type="project" value="TreeGrafter"/>
</dbReference>
<evidence type="ECO:0000256" key="6">
    <source>
        <dbReference type="PROSITE-ProRule" id="PRU00042"/>
    </source>
</evidence>
<feature type="compositionally biased region" description="Polar residues" evidence="8">
    <location>
        <begin position="43"/>
        <end position="62"/>
    </location>
</feature>
<evidence type="ECO:0000313" key="13">
    <source>
        <dbReference type="Proteomes" id="UP000198287"/>
    </source>
</evidence>
<dbReference type="SUPFAM" id="SSF57667">
    <property type="entry name" value="beta-beta-alpha zinc fingers"/>
    <property type="match status" value="1"/>
</dbReference>
<dbReference type="Gene3D" id="3.90.70.10">
    <property type="entry name" value="Cysteine proteinases"/>
    <property type="match status" value="1"/>
</dbReference>
<feature type="domain" description="C2H2-type" evidence="10">
    <location>
        <begin position="1050"/>
        <end position="1078"/>
    </location>
</feature>
<evidence type="ECO:0000256" key="4">
    <source>
        <dbReference type="ARBA" id="ARBA00022771"/>
    </source>
</evidence>
<dbReference type="PROSITE" id="PS50071">
    <property type="entry name" value="HOMEOBOX_2"/>
    <property type="match status" value="1"/>
</dbReference>
<gene>
    <name evidence="12" type="ORF">Fcan01_21585</name>
</gene>
<keyword evidence="13" id="KW-1185">Reference proteome</keyword>
<dbReference type="InterPro" id="IPR036236">
    <property type="entry name" value="Znf_C2H2_sf"/>
</dbReference>
<dbReference type="Proteomes" id="UP000198287">
    <property type="component" value="Unassembled WGS sequence"/>
</dbReference>
<keyword evidence="2" id="KW-0479">Metal-binding</keyword>
<name>A0A226DG65_FOLCA</name>
<dbReference type="Pfam" id="PF13912">
    <property type="entry name" value="zf-C2H2_6"/>
    <property type="match status" value="4"/>
</dbReference>
<keyword evidence="7" id="KW-0539">Nucleus</keyword>
<protein>
    <submittedName>
        <fullName evidence="12">Zinc finger protein 26</fullName>
    </submittedName>
</protein>
<dbReference type="PROSITE" id="PS50235">
    <property type="entry name" value="USP_3"/>
    <property type="match status" value="1"/>
</dbReference>
<evidence type="ECO:0000256" key="3">
    <source>
        <dbReference type="ARBA" id="ARBA00022737"/>
    </source>
</evidence>
<feature type="domain" description="C2H2-type" evidence="10">
    <location>
        <begin position="981"/>
        <end position="1009"/>
    </location>
</feature>
<dbReference type="GO" id="GO:0000981">
    <property type="term" value="F:DNA-binding transcription factor activity, RNA polymerase II-specific"/>
    <property type="evidence" value="ECO:0007669"/>
    <property type="project" value="TreeGrafter"/>
</dbReference>
<dbReference type="Pfam" id="PF00443">
    <property type="entry name" value="UCH"/>
    <property type="match status" value="1"/>
</dbReference>
<keyword evidence="4 6" id="KW-0863">Zinc-finger</keyword>
<dbReference type="InterPro" id="IPR001394">
    <property type="entry name" value="Peptidase_C19_UCH"/>
</dbReference>
<dbReference type="Gene3D" id="1.10.10.60">
    <property type="entry name" value="Homeodomain-like"/>
    <property type="match status" value="1"/>
</dbReference>
<keyword evidence="7" id="KW-0371">Homeobox</keyword>
<dbReference type="SUPFAM" id="SSF54001">
    <property type="entry name" value="Cysteine proteinases"/>
    <property type="match status" value="1"/>
</dbReference>
<feature type="domain" description="USP" evidence="11">
    <location>
        <begin position="490"/>
        <end position="817"/>
    </location>
</feature>
<dbReference type="PANTHER" id="PTHR24379">
    <property type="entry name" value="KRAB AND ZINC FINGER DOMAIN-CONTAINING"/>
    <property type="match status" value="1"/>
</dbReference>
<accession>A0A226DG65</accession>
<reference evidence="12 13" key="1">
    <citation type="submission" date="2015-12" db="EMBL/GenBank/DDBJ databases">
        <title>The genome of Folsomia candida.</title>
        <authorList>
            <person name="Faddeeva A."/>
            <person name="Derks M.F."/>
            <person name="Anvar Y."/>
            <person name="Smit S."/>
            <person name="Van Straalen N."/>
            <person name="Roelofs D."/>
        </authorList>
    </citation>
    <scope>NUCLEOTIDE SEQUENCE [LARGE SCALE GENOMIC DNA]</scope>
    <source>
        <strain evidence="12 13">VU population</strain>
        <tissue evidence="12">Whole body</tissue>
    </source>
</reference>
<dbReference type="PROSITE" id="PS00028">
    <property type="entry name" value="ZINC_FINGER_C2H2_1"/>
    <property type="match status" value="8"/>
</dbReference>
<comment type="subcellular location">
    <subcellularLocation>
        <location evidence="1 7">Nucleus</location>
    </subcellularLocation>
</comment>
<evidence type="ECO:0000256" key="1">
    <source>
        <dbReference type="ARBA" id="ARBA00004123"/>
    </source>
</evidence>
<dbReference type="InterPro" id="IPR038765">
    <property type="entry name" value="Papain-like_cys_pep_sf"/>
</dbReference>
<dbReference type="PANTHER" id="PTHR24379:SF127">
    <property type="entry name" value="BLOODY FINGERS-RELATED"/>
    <property type="match status" value="1"/>
</dbReference>
<feature type="region of interest" description="Disordered" evidence="8">
    <location>
        <begin position="1232"/>
        <end position="1252"/>
    </location>
</feature>
<dbReference type="PROSITE" id="PS50157">
    <property type="entry name" value="ZINC_FINGER_C2H2_2"/>
    <property type="match status" value="8"/>
</dbReference>